<dbReference type="Gene3D" id="3.40.50.720">
    <property type="entry name" value="NAD(P)-binding Rossmann-like Domain"/>
    <property type="match status" value="2"/>
</dbReference>
<dbReference type="PANTHER" id="PTHR42938">
    <property type="entry name" value="FORMATE DEHYDROGENASE 1"/>
    <property type="match status" value="1"/>
</dbReference>
<comment type="pathway">
    <text evidence="2 9">Amino-acid biosynthesis; L-serine biosynthesis; L-serine from 3-phospho-D-glycerate: step 1/3.</text>
</comment>
<dbReference type="FunFam" id="3.40.50.720:FF:000021">
    <property type="entry name" value="D-3-phosphoglycerate dehydrogenase"/>
    <property type="match status" value="1"/>
</dbReference>
<dbReference type="EMBL" id="BMGG01000004">
    <property type="protein sequence ID" value="GGC64628.1"/>
    <property type="molecule type" value="Genomic_DNA"/>
</dbReference>
<dbReference type="RefSeq" id="WP_188609405.1">
    <property type="nucleotide sequence ID" value="NZ_BMGG01000004.1"/>
</dbReference>
<dbReference type="InterPro" id="IPR029753">
    <property type="entry name" value="D-isomer_DH_CS"/>
</dbReference>
<dbReference type="InterPro" id="IPR045626">
    <property type="entry name" value="PGDH_ASB_dom"/>
</dbReference>
<dbReference type="SUPFAM" id="SSF143548">
    <property type="entry name" value="Serine metabolism enzymes domain"/>
    <property type="match status" value="1"/>
</dbReference>
<dbReference type="Gene3D" id="3.30.70.260">
    <property type="match status" value="1"/>
</dbReference>
<dbReference type="InterPro" id="IPR036291">
    <property type="entry name" value="NAD(P)-bd_dom_sf"/>
</dbReference>
<sequence length="531" mass="55712">MSAAPKVLISDALSPAAVQIFKDRGIDVDFRPELGKDKDKLAEIIGDYDGLAIRSATKVTPAILARAERLRVIGRAGIGVDNVDIPVATARGVIVMNTPFGNSITTAEHAIALMFALAREIPAADASTQAGKWEKNRFMGVEITGKTLGIIGCGNIGSIVAERGVGLRMKVIAYDPFLSPERALDLGVEKVELDELLPRADFITLHTPLTDKTRNVLSEANLAKTKAGVRIINCARGGLVDEAALRRALDGGHVAGAAFDVFVEEPANANPLFGHPNVVCTPHLGAATSEAQENVALQVAEQMSEYLLRGAIQNAVNFPSITAEEAPKLKPFIALAEKLGSFAGQLTETGITSIAITYEGTVAGLKTKALTASAIAGVLRPMLADVNVVSAPAVAKERGIVVEETIREAEGDYDALMTLSVTTERQTRAISGTVFAGGKPRILSIKDINVDAEFAPSMIYVTNEDRPGFIGRFASALGEAGVNIATFALGRDAPGGSAIALVEVDGPVPPQVLEAVKALPGVKQVKALSFT</sequence>
<evidence type="ECO:0000256" key="2">
    <source>
        <dbReference type="ARBA" id="ARBA00005216"/>
    </source>
</evidence>
<organism evidence="11 12">
    <name type="scientific">Chelatococcus reniformis</name>
    <dbReference type="NCBI Taxonomy" id="1494448"/>
    <lineage>
        <taxon>Bacteria</taxon>
        <taxon>Pseudomonadati</taxon>
        <taxon>Pseudomonadota</taxon>
        <taxon>Alphaproteobacteria</taxon>
        <taxon>Hyphomicrobiales</taxon>
        <taxon>Chelatococcaceae</taxon>
        <taxon>Chelatococcus</taxon>
    </lineage>
</organism>
<dbReference type="PROSITE" id="PS00671">
    <property type="entry name" value="D_2_HYDROXYACID_DH_3"/>
    <property type="match status" value="1"/>
</dbReference>
<dbReference type="EC" id="1.1.1.95" evidence="9"/>
<evidence type="ECO:0000313" key="11">
    <source>
        <dbReference type="EMBL" id="GGC64628.1"/>
    </source>
</evidence>
<dbReference type="SUPFAM" id="SSF51735">
    <property type="entry name" value="NAD(P)-binding Rossmann-fold domains"/>
    <property type="match status" value="1"/>
</dbReference>
<comment type="function">
    <text evidence="1">Catalyzes the reversible oxidation of 3-phospho-D-glycerate to 3-phosphonooxypyruvate, the first step of the phosphorylated L-serine biosynthesis pathway. Also catalyzes the reversible oxidation of 2-hydroxyglutarate to 2-oxoglutarate.</text>
</comment>
<evidence type="ECO:0000256" key="1">
    <source>
        <dbReference type="ARBA" id="ARBA00003800"/>
    </source>
</evidence>
<keyword evidence="12" id="KW-1185">Reference proteome</keyword>
<evidence type="ECO:0000256" key="7">
    <source>
        <dbReference type="ARBA" id="ARBA00048126"/>
    </source>
</evidence>
<reference evidence="11" key="1">
    <citation type="journal article" date="2014" name="Int. J. Syst. Evol. Microbiol.">
        <title>Complete genome sequence of Corynebacterium casei LMG S-19264T (=DSM 44701T), isolated from a smear-ripened cheese.</title>
        <authorList>
            <consortium name="US DOE Joint Genome Institute (JGI-PGF)"/>
            <person name="Walter F."/>
            <person name="Albersmeier A."/>
            <person name="Kalinowski J."/>
            <person name="Ruckert C."/>
        </authorList>
    </citation>
    <scope>NUCLEOTIDE SEQUENCE</scope>
    <source>
        <strain evidence="11">CGMCC 1.12919</strain>
    </source>
</reference>
<protein>
    <recommendedName>
        <fullName evidence="4 9">D-3-phosphoglycerate dehydrogenase</fullName>
        <ecNumber evidence="9">1.1.1.95</ecNumber>
    </recommendedName>
</protein>
<dbReference type="InterPro" id="IPR002912">
    <property type="entry name" value="ACT_dom"/>
</dbReference>
<comment type="caution">
    <text evidence="11">The sequence shown here is derived from an EMBL/GenBank/DDBJ whole genome shotgun (WGS) entry which is preliminary data.</text>
</comment>
<evidence type="ECO:0000256" key="3">
    <source>
        <dbReference type="ARBA" id="ARBA00005854"/>
    </source>
</evidence>
<dbReference type="FunFam" id="3.30.1330.90:FF:000003">
    <property type="entry name" value="D-3-phosphoglycerate dehydrogenase"/>
    <property type="match status" value="1"/>
</dbReference>
<dbReference type="PROSITE" id="PS51671">
    <property type="entry name" value="ACT"/>
    <property type="match status" value="1"/>
</dbReference>
<name>A0A916XDX7_9HYPH</name>
<dbReference type="SUPFAM" id="SSF55021">
    <property type="entry name" value="ACT-like"/>
    <property type="match status" value="1"/>
</dbReference>
<accession>A0A916XDX7</accession>
<dbReference type="InterPro" id="IPR045865">
    <property type="entry name" value="ACT-like_dom_sf"/>
</dbReference>
<evidence type="ECO:0000256" key="5">
    <source>
        <dbReference type="ARBA" id="ARBA00023002"/>
    </source>
</evidence>
<comment type="similarity">
    <text evidence="3 9">Belongs to the D-isomer specific 2-hydroxyacid dehydrogenase family.</text>
</comment>
<keyword evidence="6 9" id="KW-0520">NAD</keyword>
<dbReference type="FunFam" id="3.30.70.260:FF:000008">
    <property type="entry name" value="D-3-phosphoglycerate dehydrogenase, chloroplastic"/>
    <property type="match status" value="1"/>
</dbReference>
<dbReference type="InterPro" id="IPR029752">
    <property type="entry name" value="D-isomer_DH_CS1"/>
</dbReference>
<dbReference type="PANTHER" id="PTHR42938:SF47">
    <property type="entry name" value="HYDROXYPYRUVATE REDUCTASE"/>
    <property type="match status" value="1"/>
</dbReference>
<evidence type="ECO:0000256" key="4">
    <source>
        <dbReference type="ARBA" id="ARBA00021582"/>
    </source>
</evidence>
<dbReference type="NCBIfam" id="TIGR01327">
    <property type="entry name" value="PGDH"/>
    <property type="match status" value="1"/>
</dbReference>
<gene>
    <name evidence="11" type="primary">serA</name>
    <name evidence="11" type="ORF">GCM10010994_24030</name>
</gene>
<dbReference type="PROSITE" id="PS00670">
    <property type="entry name" value="D_2_HYDROXYACID_DH_2"/>
    <property type="match status" value="1"/>
</dbReference>
<keyword evidence="9" id="KW-0718">Serine biosynthesis</keyword>
<dbReference type="GO" id="GO:0004617">
    <property type="term" value="F:phosphoglycerate dehydrogenase activity"/>
    <property type="evidence" value="ECO:0007669"/>
    <property type="project" value="UniProtKB-UniRule"/>
</dbReference>
<dbReference type="GO" id="GO:0051287">
    <property type="term" value="F:NAD binding"/>
    <property type="evidence" value="ECO:0007669"/>
    <property type="project" value="UniProtKB-UniRule"/>
</dbReference>
<dbReference type="Pfam" id="PF01842">
    <property type="entry name" value="ACT"/>
    <property type="match status" value="1"/>
</dbReference>
<keyword evidence="9" id="KW-0028">Amino-acid biosynthesis</keyword>
<keyword evidence="5 9" id="KW-0560">Oxidoreductase</keyword>
<dbReference type="InterPro" id="IPR006140">
    <property type="entry name" value="D-isomer_DH_NAD-bd"/>
</dbReference>
<feature type="domain" description="ACT" evidence="10">
    <location>
        <begin position="458"/>
        <end position="530"/>
    </location>
</feature>
<dbReference type="GO" id="GO:0006564">
    <property type="term" value="P:L-serine biosynthetic process"/>
    <property type="evidence" value="ECO:0007669"/>
    <property type="project" value="UniProtKB-UniRule"/>
</dbReference>
<dbReference type="AlphaFoldDB" id="A0A916XDX7"/>
<dbReference type="InterPro" id="IPR006236">
    <property type="entry name" value="PGDH"/>
</dbReference>
<dbReference type="PROSITE" id="PS00065">
    <property type="entry name" value="D_2_HYDROXYACID_DH_1"/>
    <property type="match status" value="1"/>
</dbReference>
<dbReference type="SUPFAM" id="SSF52283">
    <property type="entry name" value="Formate/glycerate dehydrogenase catalytic domain-like"/>
    <property type="match status" value="1"/>
</dbReference>
<dbReference type="InterPro" id="IPR029009">
    <property type="entry name" value="ASB_dom_sf"/>
</dbReference>
<dbReference type="Pfam" id="PF00389">
    <property type="entry name" value="2-Hacid_dh"/>
    <property type="match status" value="1"/>
</dbReference>
<evidence type="ECO:0000256" key="6">
    <source>
        <dbReference type="ARBA" id="ARBA00023027"/>
    </source>
</evidence>
<dbReference type="Proteomes" id="UP000637002">
    <property type="component" value="Unassembled WGS sequence"/>
</dbReference>
<dbReference type="Pfam" id="PF19304">
    <property type="entry name" value="PGDH_inter"/>
    <property type="match status" value="1"/>
</dbReference>
<dbReference type="CDD" id="cd04902">
    <property type="entry name" value="ACT_3PGDH-xct"/>
    <property type="match status" value="1"/>
</dbReference>
<evidence type="ECO:0000313" key="12">
    <source>
        <dbReference type="Proteomes" id="UP000637002"/>
    </source>
</evidence>
<evidence type="ECO:0000259" key="10">
    <source>
        <dbReference type="PROSITE" id="PS51671"/>
    </source>
</evidence>
<comment type="catalytic activity">
    <reaction evidence="8 9">
        <text>(2R)-3-phosphoglycerate + NAD(+) = 3-phosphooxypyruvate + NADH + H(+)</text>
        <dbReference type="Rhea" id="RHEA:12641"/>
        <dbReference type="ChEBI" id="CHEBI:15378"/>
        <dbReference type="ChEBI" id="CHEBI:18110"/>
        <dbReference type="ChEBI" id="CHEBI:57540"/>
        <dbReference type="ChEBI" id="CHEBI:57945"/>
        <dbReference type="ChEBI" id="CHEBI:58272"/>
        <dbReference type="EC" id="1.1.1.95"/>
    </reaction>
</comment>
<dbReference type="Gene3D" id="3.30.1330.90">
    <property type="entry name" value="D-3-phosphoglycerate dehydrogenase, domain 3"/>
    <property type="match status" value="1"/>
</dbReference>
<evidence type="ECO:0000256" key="8">
    <source>
        <dbReference type="ARBA" id="ARBA00048731"/>
    </source>
</evidence>
<comment type="catalytic activity">
    <reaction evidence="7">
        <text>(R)-2-hydroxyglutarate + NAD(+) = 2-oxoglutarate + NADH + H(+)</text>
        <dbReference type="Rhea" id="RHEA:49612"/>
        <dbReference type="ChEBI" id="CHEBI:15378"/>
        <dbReference type="ChEBI" id="CHEBI:15801"/>
        <dbReference type="ChEBI" id="CHEBI:16810"/>
        <dbReference type="ChEBI" id="CHEBI:57540"/>
        <dbReference type="ChEBI" id="CHEBI:57945"/>
        <dbReference type="EC" id="1.1.1.399"/>
    </reaction>
</comment>
<reference evidence="11" key="2">
    <citation type="submission" date="2020-09" db="EMBL/GenBank/DDBJ databases">
        <authorList>
            <person name="Sun Q."/>
            <person name="Zhou Y."/>
        </authorList>
    </citation>
    <scope>NUCLEOTIDE SEQUENCE</scope>
    <source>
        <strain evidence="11">CGMCC 1.12919</strain>
    </source>
</reference>
<dbReference type="Pfam" id="PF02826">
    <property type="entry name" value="2-Hacid_dh_C"/>
    <property type="match status" value="1"/>
</dbReference>
<dbReference type="CDD" id="cd12173">
    <property type="entry name" value="PGDH_4"/>
    <property type="match status" value="1"/>
</dbReference>
<dbReference type="InterPro" id="IPR006139">
    <property type="entry name" value="D-isomer_2_OHA_DH_cat_dom"/>
</dbReference>
<evidence type="ECO:0000256" key="9">
    <source>
        <dbReference type="RuleBase" id="RU363003"/>
    </source>
</evidence>
<proteinExistence type="inferred from homology"/>